<dbReference type="InterPro" id="IPR046136">
    <property type="entry name" value="DUF6138"/>
</dbReference>
<accession>A0A1R1AYS7</accession>
<evidence type="ECO:0000313" key="1">
    <source>
        <dbReference type="EMBL" id="OME91243.1"/>
    </source>
</evidence>
<organism evidence="1 2">
    <name type="scientific">Paenibacillus lautus</name>
    <name type="common">Bacillus lautus</name>
    <dbReference type="NCBI Taxonomy" id="1401"/>
    <lineage>
        <taxon>Bacteria</taxon>
        <taxon>Bacillati</taxon>
        <taxon>Bacillota</taxon>
        <taxon>Bacilli</taxon>
        <taxon>Bacillales</taxon>
        <taxon>Paenibacillaceae</taxon>
        <taxon>Paenibacillus</taxon>
    </lineage>
</organism>
<dbReference type="Proteomes" id="UP000187074">
    <property type="component" value="Unassembled WGS sequence"/>
</dbReference>
<dbReference type="Pfam" id="PF19635">
    <property type="entry name" value="DUF6138"/>
    <property type="match status" value="1"/>
</dbReference>
<sequence>MNELQKEALEEMKTAIHKWFDEQENRTNVEEVVLRTTLQVGIFNFVMLDYRPGRTGVDSSKSMGSAAGKKSMKVSPFTREQILHEVQHLLVEIVRERLDKLETSPLINYQFTFQGTFATTDGLVELTVLKTVYEAKKRQLLERIQSYIEKKLEKGSYPTKPLETFFLARHLLDPYLFPEPEAAKTIALFDRIQELNKERVEALAEHRRDIIRALTGWAEDVFLPRYYDVTRSEYRTNEYVLKPDAVLENKDEPNQPIDLLLYGAVMIIRYEPNYSKSRGQTFLELAEQLGSGKALRMLKEGSDSFSHDEVNMRHELVECKANDVFSLFTITIRKEEAGAYERAISFILNLLRKGFPKSYKIKLKSSVREYLPIKGLAKSDTHRLFANALAYSELHPLLEEYAREAMVEFEWYEDTEDEKSVMPGSYAVFGLGLSSERYFPLVEAYMDLVDDEHQLVHDKFTAVFAETYGITERSIPTMIVCLLRSHDSLKLKIQPELESEDKLLLFVQQIETLSDDEAERVLYPIWGKLEKLAALARKAQESRKELLLRLLKAAGID</sequence>
<reference evidence="1 2" key="1">
    <citation type="submission" date="2016-11" db="EMBL/GenBank/DDBJ databases">
        <title>Paenibacillus species isolates.</title>
        <authorList>
            <person name="Beno S.M."/>
        </authorList>
    </citation>
    <scope>NUCLEOTIDE SEQUENCE [LARGE SCALE GENOMIC DNA]</scope>
    <source>
        <strain evidence="1 2">FSL F4-0100</strain>
    </source>
</reference>
<dbReference type="EMBL" id="MRTF01000006">
    <property type="protein sequence ID" value="OME91243.1"/>
    <property type="molecule type" value="Genomic_DNA"/>
</dbReference>
<gene>
    <name evidence="1" type="ORF">BK123_17365</name>
</gene>
<dbReference type="AlphaFoldDB" id="A0A1R1AYS7"/>
<name>A0A1R1AYS7_PAELA</name>
<dbReference type="OrthoDB" id="1089802at2"/>
<evidence type="ECO:0000313" key="2">
    <source>
        <dbReference type="Proteomes" id="UP000187074"/>
    </source>
</evidence>
<dbReference type="RefSeq" id="WP_076323643.1">
    <property type="nucleotide sequence ID" value="NZ_MRTF01000006.1"/>
</dbReference>
<comment type="caution">
    <text evidence="1">The sequence shown here is derived from an EMBL/GenBank/DDBJ whole genome shotgun (WGS) entry which is preliminary data.</text>
</comment>
<protein>
    <submittedName>
        <fullName evidence="1">Uncharacterized protein</fullName>
    </submittedName>
</protein>
<proteinExistence type="predicted"/>